<dbReference type="NCBIfam" id="TIGR00377">
    <property type="entry name" value="ant_ant_sig"/>
    <property type="match status" value="1"/>
</dbReference>
<dbReference type="EMBL" id="BAABAQ010000001">
    <property type="protein sequence ID" value="GAA4181019.1"/>
    <property type="molecule type" value="Genomic_DNA"/>
</dbReference>
<reference evidence="5" key="1">
    <citation type="journal article" date="2019" name="Int. J. Syst. Evol. Microbiol.">
        <title>The Global Catalogue of Microorganisms (GCM) 10K type strain sequencing project: providing services to taxonomists for standard genome sequencing and annotation.</title>
        <authorList>
            <consortium name="The Broad Institute Genomics Platform"/>
            <consortium name="The Broad Institute Genome Sequencing Center for Infectious Disease"/>
            <person name="Wu L."/>
            <person name="Ma J."/>
        </authorList>
    </citation>
    <scope>NUCLEOTIDE SEQUENCE [LARGE SCALE GENOMIC DNA]</scope>
    <source>
        <strain evidence="5">JCM 17388</strain>
    </source>
</reference>
<dbReference type="PROSITE" id="PS50801">
    <property type="entry name" value="STAS"/>
    <property type="match status" value="1"/>
</dbReference>
<dbReference type="Proteomes" id="UP001501251">
    <property type="component" value="Unassembled WGS sequence"/>
</dbReference>
<evidence type="ECO:0000259" key="3">
    <source>
        <dbReference type="PROSITE" id="PS50801"/>
    </source>
</evidence>
<dbReference type="PANTHER" id="PTHR33495">
    <property type="entry name" value="ANTI-SIGMA FACTOR ANTAGONIST TM_1081-RELATED-RELATED"/>
    <property type="match status" value="1"/>
</dbReference>
<dbReference type="PANTHER" id="PTHR33495:SF2">
    <property type="entry name" value="ANTI-SIGMA FACTOR ANTAGONIST TM_1081-RELATED"/>
    <property type="match status" value="1"/>
</dbReference>
<evidence type="ECO:0000256" key="1">
    <source>
        <dbReference type="ARBA" id="ARBA00009013"/>
    </source>
</evidence>
<keyword evidence="5" id="KW-1185">Reference proteome</keyword>
<dbReference type="SUPFAM" id="SSF52091">
    <property type="entry name" value="SpoIIaa-like"/>
    <property type="match status" value="1"/>
</dbReference>
<proteinExistence type="inferred from homology"/>
<comment type="similarity">
    <text evidence="1 2">Belongs to the anti-sigma-factor antagonist family.</text>
</comment>
<accession>A0ABP8AB00</accession>
<comment type="caution">
    <text evidence="4">The sequence shown here is derived from an EMBL/GenBank/DDBJ whole genome shotgun (WGS) entry which is preliminary data.</text>
</comment>
<gene>
    <name evidence="4" type="ORF">GCM10022252_04740</name>
</gene>
<evidence type="ECO:0000313" key="5">
    <source>
        <dbReference type="Proteomes" id="UP001501251"/>
    </source>
</evidence>
<feature type="domain" description="STAS" evidence="3">
    <location>
        <begin position="5"/>
        <end position="114"/>
    </location>
</feature>
<dbReference type="CDD" id="cd07043">
    <property type="entry name" value="STAS_anti-anti-sigma_factors"/>
    <property type="match status" value="1"/>
</dbReference>
<evidence type="ECO:0000256" key="2">
    <source>
        <dbReference type="RuleBase" id="RU003749"/>
    </source>
</evidence>
<dbReference type="Pfam" id="PF01740">
    <property type="entry name" value="STAS"/>
    <property type="match status" value="1"/>
</dbReference>
<dbReference type="RefSeq" id="WP_344914470.1">
    <property type="nucleotide sequence ID" value="NZ_BAABAQ010000001.1"/>
</dbReference>
<dbReference type="InterPro" id="IPR036513">
    <property type="entry name" value="STAS_dom_sf"/>
</dbReference>
<protein>
    <recommendedName>
        <fullName evidence="2">Anti-sigma factor antagonist</fullName>
    </recommendedName>
</protein>
<dbReference type="InterPro" id="IPR002645">
    <property type="entry name" value="STAS_dom"/>
</dbReference>
<organism evidence="4 5">
    <name type="scientific">Streptosporangium oxazolinicum</name>
    <dbReference type="NCBI Taxonomy" id="909287"/>
    <lineage>
        <taxon>Bacteria</taxon>
        <taxon>Bacillati</taxon>
        <taxon>Actinomycetota</taxon>
        <taxon>Actinomycetes</taxon>
        <taxon>Streptosporangiales</taxon>
        <taxon>Streptosporangiaceae</taxon>
        <taxon>Streptosporangium</taxon>
    </lineage>
</organism>
<dbReference type="InterPro" id="IPR003658">
    <property type="entry name" value="Anti-sigma_ant"/>
</dbReference>
<sequence length="128" mass="13713">MTTRLDLSVRRHEGASVIVLAGELDKLSSPRFRDVMVTQLDDGVCHLVLDVTGLSFCDSTGLWTMLELRRRVGAAGGRLRLAGAHGVLERILTITGLAGAFSLDPDVPTALRAVRQAAPDAKPPSDPR</sequence>
<dbReference type="Gene3D" id="3.30.750.24">
    <property type="entry name" value="STAS domain"/>
    <property type="match status" value="1"/>
</dbReference>
<name>A0ABP8AB00_9ACTN</name>
<evidence type="ECO:0000313" key="4">
    <source>
        <dbReference type="EMBL" id="GAA4181019.1"/>
    </source>
</evidence>